<protein>
    <submittedName>
        <fullName evidence="2">Uncharacterized protein</fullName>
    </submittedName>
</protein>
<evidence type="ECO:0000313" key="2">
    <source>
        <dbReference type="EMBL" id="RUS24109.1"/>
    </source>
</evidence>
<comment type="caution">
    <text evidence="2">The sequence shown here is derived from an EMBL/GenBank/DDBJ whole genome shotgun (WGS) entry which is preliminary data.</text>
</comment>
<name>A0A433Q2R8_9FUNG</name>
<evidence type="ECO:0000256" key="1">
    <source>
        <dbReference type="SAM" id="MobiDB-lite"/>
    </source>
</evidence>
<evidence type="ECO:0000313" key="3">
    <source>
        <dbReference type="Proteomes" id="UP000274822"/>
    </source>
</evidence>
<dbReference type="AlphaFoldDB" id="A0A433Q2R8"/>
<gene>
    <name evidence="2" type="ORF">BC938DRAFT_474117</name>
</gene>
<proteinExistence type="predicted"/>
<reference evidence="2 3" key="1">
    <citation type="journal article" date="2018" name="New Phytol.">
        <title>Phylogenomics of Endogonaceae and evolution of mycorrhizas within Mucoromycota.</title>
        <authorList>
            <person name="Chang Y."/>
            <person name="Desiro A."/>
            <person name="Na H."/>
            <person name="Sandor L."/>
            <person name="Lipzen A."/>
            <person name="Clum A."/>
            <person name="Barry K."/>
            <person name="Grigoriev I.V."/>
            <person name="Martin F.M."/>
            <person name="Stajich J.E."/>
            <person name="Smith M.E."/>
            <person name="Bonito G."/>
            <person name="Spatafora J.W."/>
        </authorList>
    </citation>
    <scope>NUCLEOTIDE SEQUENCE [LARGE SCALE GENOMIC DNA]</scope>
    <source>
        <strain evidence="2 3">AD002</strain>
    </source>
</reference>
<keyword evidence="3" id="KW-1185">Reference proteome</keyword>
<sequence>EVARALAESLRHNTTLTKLNLRRRTSATSVAPIRSSIPTSSFTIAAPTPNSTFQFGTTPGAFQPMFAASNVKSTAALSTSVFGTTLTPSAAGGLGFGGALQQSAFGSTNNTTPAASVLGSQITFTFGQKQLNLIGGAAQPQATFTFEHLSGLSARTIGVGAQPQSAQTFAGFAAQSAPNVSTFNQRPQQSTNINASNLNAMFSTLATQGTLPATLDLETAGDQQPQPFPMVNPNGKRKVANPESRLTKK</sequence>
<feature type="non-terminal residue" evidence="2">
    <location>
        <position position="1"/>
    </location>
</feature>
<feature type="region of interest" description="Disordered" evidence="1">
    <location>
        <begin position="218"/>
        <end position="249"/>
    </location>
</feature>
<accession>A0A433Q2R8</accession>
<dbReference type="Proteomes" id="UP000274822">
    <property type="component" value="Unassembled WGS sequence"/>
</dbReference>
<dbReference type="EMBL" id="RBNJ01017314">
    <property type="protein sequence ID" value="RUS24109.1"/>
    <property type="molecule type" value="Genomic_DNA"/>
</dbReference>
<organism evidence="2 3">
    <name type="scientific">Jimgerdemannia flammicorona</name>
    <dbReference type="NCBI Taxonomy" id="994334"/>
    <lineage>
        <taxon>Eukaryota</taxon>
        <taxon>Fungi</taxon>
        <taxon>Fungi incertae sedis</taxon>
        <taxon>Mucoromycota</taxon>
        <taxon>Mucoromycotina</taxon>
        <taxon>Endogonomycetes</taxon>
        <taxon>Endogonales</taxon>
        <taxon>Endogonaceae</taxon>
        <taxon>Jimgerdemannia</taxon>
    </lineage>
</organism>